<dbReference type="Proteomes" id="UP000004754">
    <property type="component" value="Unassembled WGS sequence"/>
</dbReference>
<keyword evidence="2" id="KW-1185">Reference proteome</keyword>
<evidence type="ECO:0000313" key="1">
    <source>
        <dbReference type="EMBL" id="EFV01044.1"/>
    </source>
</evidence>
<name>E6MIE8_9FIRM</name>
<dbReference type="AlphaFoldDB" id="E6MIE8"/>
<reference evidence="1 2" key="1">
    <citation type="submission" date="2010-12" db="EMBL/GenBank/DDBJ databases">
        <authorList>
            <person name="Muzny D."/>
            <person name="Qin X."/>
            <person name="Deng J."/>
            <person name="Jiang H."/>
            <person name="Liu Y."/>
            <person name="Qu J."/>
            <person name="Song X.-Z."/>
            <person name="Zhang L."/>
            <person name="Thornton R."/>
            <person name="Coyle M."/>
            <person name="Francisco L."/>
            <person name="Jackson L."/>
            <person name="Javaid M."/>
            <person name="Korchina V."/>
            <person name="Kovar C."/>
            <person name="Mata R."/>
            <person name="Mathew T."/>
            <person name="Ngo R."/>
            <person name="Nguyen L."/>
            <person name="Nguyen N."/>
            <person name="Okwuonu G."/>
            <person name="Ongeri F."/>
            <person name="Pham C."/>
            <person name="Simmons D."/>
            <person name="Wilczek-Boney K."/>
            <person name="Hale W."/>
            <person name="Jakkamsetti A."/>
            <person name="Pham P."/>
            <person name="Ruth R."/>
            <person name="San Lucas F."/>
            <person name="Warren J."/>
            <person name="Zhang J."/>
            <person name="Zhao Z."/>
            <person name="Zhou C."/>
            <person name="Zhu D."/>
            <person name="Lee S."/>
            <person name="Bess C."/>
            <person name="Blankenburg K."/>
            <person name="Forbes L."/>
            <person name="Fu Q."/>
            <person name="Gubbala S."/>
            <person name="Hirani K."/>
            <person name="Jayaseelan J.C."/>
            <person name="Lara F."/>
            <person name="Munidasa M."/>
            <person name="Palculict T."/>
            <person name="Patil S."/>
            <person name="Pu L.-L."/>
            <person name="Saada N."/>
            <person name="Tang L."/>
            <person name="Weissenberger G."/>
            <person name="Zhu Y."/>
            <person name="Hemphill L."/>
            <person name="Shang Y."/>
            <person name="Youmans B."/>
            <person name="Ayvaz T."/>
            <person name="Ross M."/>
            <person name="Santibanez J."/>
            <person name="Aqrawi P."/>
            <person name="Gross S."/>
            <person name="Joshi V."/>
            <person name="Fowler G."/>
            <person name="Nazareth L."/>
            <person name="Reid J."/>
            <person name="Worley K."/>
            <person name="Petrosino J."/>
            <person name="Highlander S."/>
            <person name="Gibbs R."/>
        </authorList>
    </citation>
    <scope>NUCLEOTIDE SEQUENCE [LARGE SCALE GENOMIC DNA]</scope>
    <source>
        <strain evidence="1 2">ATCC 23263</strain>
    </source>
</reference>
<dbReference type="HOGENOM" id="CLU_3083671_0_0_9"/>
<protein>
    <submittedName>
        <fullName evidence="1">Uncharacterized protein</fullName>
    </submittedName>
</protein>
<dbReference type="EMBL" id="AEQN01000023">
    <property type="protein sequence ID" value="EFV01044.1"/>
    <property type="molecule type" value="Genomic_DNA"/>
</dbReference>
<accession>E6MIE8</accession>
<gene>
    <name evidence="1" type="ORF">HMP0721_1783</name>
</gene>
<evidence type="ECO:0000313" key="2">
    <source>
        <dbReference type="Proteomes" id="UP000004754"/>
    </source>
</evidence>
<proteinExistence type="predicted"/>
<organism evidence="1 2">
    <name type="scientific">Pseudoramibacter alactolyticus ATCC 23263</name>
    <dbReference type="NCBI Taxonomy" id="887929"/>
    <lineage>
        <taxon>Bacteria</taxon>
        <taxon>Bacillati</taxon>
        <taxon>Bacillota</taxon>
        <taxon>Clostridia</taxon>
        <taxon>Eubacteriales</taxon>
        <taxon>Eubacteriaceae</taxon>
        <taxon>Pseudoramibacter</taxon>
    </lineage>
</organism>
<sequence length="52" mass="6069">MQKPELKTKEFDVKNGSLGGGRFFDVRKNLKRQKRVADVKKKLDKIKGHAYH</sequence>
<comment type="caution">
    <text evidence="1">The sequence shown here is derived from an EMBL/GenBank/DDBJ whole genome shotgun (WGS) entry which is preliminary data.</text>
</comment>